<dbReference type="InterPro" id="IPR043128">
    <property type="entry name" value="Rev_trsase/Diguanyl_cyclase"/>
</dbReference>
<keyword evidence="1" id="KW-0808">Transferase</keyword>
<evidence type="ECO:0000256" key="5">
    <source>
        <dbReference type="ARBA" id="ARBA00022801"/>
    </source>
</evidence>
<keyword evidence="5" id="KW-0378">Hydrolase</keyword>
<accession>A0AAF0V813</accession>
<protein>
    <recommendedName>
        <fullName evidence="7">Reverse transcriptase RNase H-like domain-containing protein</fullName>
    </recommendedName>
</protein>
<dbReference type="Pfam" id="PF17917">
    <property type="entry name" value="RT_RNaseH"/>
    <property type="match status" value="1"/>
</dbReference>
<keyword evidence="2" id="KW-0548">Nucleotidyltransferase</keyword>
<dbReference type="AlphaFoldDB" id="A0AAF0V813"/>
<evidence type="ECO:0000256" key="6">
    <source>
        <dbReference type="ARBA" id="ARBA00022918"/>
    </source>
</evidence>
<dbReference type="CDD" id="cd09274">
    <property type="entry name" value="RNase_HI_RT_Ty3"/>
    <property type="match status" value="1"/>
</dbReference>
<keyword evidence="9" id="KW-1185">Reference proteome</keyword>
<dbReference type="SUPFAM" id="SSF56672">
    <property type="entry name" value="DNA/RNA polymerases"/>
    <property type="match status" value="1"/>
</dbReference>
<gene>
    <name evidence="8" type="ORF">MTR67_051816</name>
</gene>
<evidence type="ECO:0000259" key="7">
    <source>
        <dbReference type="Pfam" id="PF17917"/>
    </source>
</evidence>
<reference evidence="8" key="1">
    <citation type="submission" date="2023-08" db="EMBL/GenBank/DDBJ databases">
        <title>A de novo genome assembly of Solanum verrucosum Schlechtendal, a Mexican diploid species geographically isolated from the other diploid A-genome species in potato relatives.</title>
        <authorList>
            <person name="Hosaka K."/>
        </authorList>
    </citation>
    <scope>NUCLEOTIDE SEQUENCE</scope>
    <source>
        <tissue evidence="8">Young leaves</tissue>
    </source>
</reference>
<proteinExistence type="predicted"/>
<evidence type="ECO:0000256" key="3">
    <source>
        <dbReference type="ARBA" id="ARBA00022722"/>
    </source>
</evidence>
<dbReference type="Gene3D" id="3.30.70.270">
    <property type="match status" value="1"/>
</dbReference>
<evidence type="ECO:0000256" key="2">
    <source>
        <dbReference type="ARBA" id="ARBA00022695"/>
    </source>
</evidence>
<dbReference type="PANTHER" id="PTHR34072:SF52">
    <property type="entry name" value="RIBONUCLEASE H"/>
    <property type="match status" value="1"/>
</dbReference>
<organism evidence="8 9">
    <name type="scientific">Solanum verrucosum</name>
    <dbReference type="NCBI Taxonomy" id="315347"/>
    <lineage>
        <taxon>Eukaryota</taxon>
        <taxon>Viridiplantae</taxon>
        <taxon>Streptophyta</taxon>
        <taxon>Embryophyta</taxon>
        <taxon>Tracheophyta</taxon>
        <taxon>Spermatophyta</taxon>
        <taxon>Magnoliopsida</taxon>
        <taxon>eudicotyledons</taxon>
        <taxon>Gunneridae</taxon>
        <taxon>Pentapetalae</taxon>
        <taxon>asterids</taxon>
        <taxon>lamiids</taxon>
        <taxon>Solanales</taxon>
        <taxon>Solanaceae</taxon>
        <taxon>Solanoideae</taxon>
        <taxon>Solaneae</taxon>
        <taxon>Solanum</taxon>
    </lineage>
</organism>
<dbReference type="EMBL" id="CP133623">
    <property type="protein sequence ID" value="WMV58431.1"/>
    <property type="molecule type" value="Genomic_DNA"/>
</dbReference>
<dbReference type="PANTHER" id="PTHR34072">
    <property type="entry name" value="ENZYMATIC POLYPROTEIN-RELATED"/>
    <property type="match status" value="1"/>
</dbReference>
<keyword evidence="3" id="KW-0540">Nuclease</keyword>
<name>A0AAF0V813_SOLVR</name>
<feature type="domain" description="Reverse transcriptase RNase H-like" evidence="7">
    <location>
        <begin position="86"/>
        <end position="181"/>
    </location>
</feature>
<sequence length="198" mass="23049">MFSKCEFWLRSAAFLGQIVSGKGIEVDPKKRNAVKSFPRPLSPLDIRCFFALDGYCRRFVEGFSSIASPLMALTQKKIKFIWWINDFVVYCDASRIGLGYVLMKNGKAIAYASRQLKIREKNYPTHDLELAIVVFALMIWRHYLYGVHVDVFTDHNSLQYLFKQKHLNLHQRRWLELLKDYVLGVLYHPGKENVVADA</sequence>
<evidence type="ECO:0000313" key="9">
    <source>
        <dbReference type="Proteomes" id="UP001234989"/>
    </source>
</evidence>
<keyword evidence="6" id="KW-0695">RNA-directed DNA polymerase</keyword>
<evidence type="ECO:0000313" key="8">
    <source>
        <dbReference type="EMBL" id="WMV58431.1"/>
    </source>
</evidence>
<feature type="non-terminal residue" evidence="8">
    <location>
        <position position="198"/>
    </location>
</feature>
<keyword evidence="4" id="KW-0255">Endonuclease</keyword>
<dbReference type="InterPro" id="IPR043502">
    <property type="entry name" value="DNA/RNA_pol_sf"/>
</dbReference>
<evidence type="ECO:0000256" key="1">
    <source>
        <dbReference type="ARBA" id="ARBA00022679"/>
    </source>
</evidence>
<dbReference type="GO" id="GO:0004519">
    <property type="term" value="F:endonuclease activity"/>
    <property type="evidence" value="ECO:0007669"/>
    <property type="project" value="UniProtKB-KW"/>
</dbReference>
<dbReference type="GO" id="GO:0003964">
    <property type="term" value="F:RNA-directed DNA polymerase activity"/>
    <property type="evidence" value="ECO:0007669"/>
    <property type="project" value="UniProtKB-KW"/>
</dbReference>
<dbReference type="InterPro" id="IPR041373">
    <property type="entry name" value="RT_RNaseH"/>
</dbReference>
<dbReference type="GO" id="GO:0016787">
    <property type="term" value="F:hydrolase activity"/>
    <property type="evidence" value="ECO:0007669"/>
    <property type="project" value="UniProtKB-KW"/>
</dbReference>
<dbReference type="Proteomes" id="UP001234989">
    <property type="component" value="Chromosome 12"/>
</dbReference>
<evidence type="ECO:0000256" key="4">
    <source>
        <dbReference type="ARBA" id="ARBA00022759"/>
    </source>
</evidence>